<dbReference type="PANTHER" id="PTHR44329">
    <property type="entry name" value="SERINE/THREONINE-PROTEIN KINASE TNNI3K-RELATED"/>
    <property type="match status" value="1"/>
</dbReference>
<name>A0A8H7CV51_9AGAR</name>
<dbReference type="PROSITE" id="PS50011">
    <property type="entry name" value="PROTEIN_KINASE_DOM"/>
    <property type="match status" value="1"/>
</dbReference>
<dbReference type="PROSITE" id="PS51285">
    <property type="entry name" value="AGC_KINASE_CTER"/>
    <property type="match status" value="1"/>
</dbReference>
<accession>A0A8H7CV51</accession>
<feature type="region of interest" description="Disordered" evidence="6">
    <location>
        <begin position="1"/>
        <end position="41"/>
    </location>
</feature>
<dbReference type="GO" id="GO:0005524">
    <property type="term" value="F:ATP binding"/>
    <property type="evidence" value="ECO:0007669"/>
    <property type="project" value="UniProtKB-KW"/>
</dbReference>
<feature type="compositionally biased region" description="Polar residues" evidence="6">
    <location>
        <begin position="9"/>
        <end position="22"/>
    </location>
</feature>
<dbReference type="OrthoDB" id="63267at2759"/>
<feature type="compositionally biased region" description="Low complexity" evidence="6">
    <location>
        <begin position="98"/>
        <end position="114"/>
    </location>
</feature>
<evidence type="ECO:0000256" key="3">
    <source>
        <dbReference type="ARBA" id="ARBA00022741"/>
    </source>
</evidence>
<evidence type="ECO:0000259" key="7">
    <source>
        <dbReference type="PROSITE" id="PS50004"/>
    </source>
</evidence>
<dbReference type="Pfam" id="PF07714">
    <property type="entry name" value="PK_Tyr_Ser-Thr"/>
    <property type="match status" value="1"/>
</dbReference>
<reference evidence="10" key="1">
    <citation type="submission" date="2020-05" db="EMBL/GenBank/DDBJ databases">
        <title>Mycena genomes resolve the evolution of fungal bioluminescence.</title>
        <authorList>
            <person name="Tsai I.J."/>
        </authorList>
    </citation>
    <scope>NUCLEOTIDE SEQUENCE</scope>
    <source>
        <strain evidence="10">160909Yilan</strain>
    </source>
</reference>
<dbReference type="SUPFAM" id="SSF56112">
    <property type="entry name" value="Protein kinase-like (PK-like)"/>
    <property type="match status" value="2"/>
</dbReference>
<feature type="region of interest" description="Disordered" evidence="6">
    <location>
        <begin position="167"/>
        <end position="194"/>
    </location>
</feature>
<dbReference type="Gene3D" id="3.30.200.20">
    <property type="entry name" value="Phosphorylase Kinase, domain 1"/>
    <property type="match status" value="1"/>
</dbReference>
<gene>
    <name evidence="10" type="ORF">MSAN_01706000</name>
</gene>
<dbReference type="Gene3D" id="1.10.510.10">
    <property type="entry name" value="Transferase(Phosphotransferase) domain 1"/>
    <property type="match status" value="2"/>
</dbReference>
<dbReference type="SUPFAM" id="SSF49562">
    <property type="entry name" value="C2 domain (Calcium/lipid-binding domain, CaLB)"/>
    <property type="match status" value="1"/>
</dbReference>
<protein>
    <submittedName>
        <fullName evidence="10">Kinase-like protein</fullName>
    </submittedName>
</protein>
<keyword evidence="1" id="KW-0723">Serine/threonine-protein kinase</keyword>
<keyword evidence="5" id="KW-0067">ATP-binding</keyword>
<keyword evidence="11" id="KW-1185">Reference proteome</keyword>
<feature type="domain" description="AGC-kinase C-terminal" evidence="9">
    <location>
        <begin position="361"/>
        <end position="424"/>
    </location>
</feature>
<dbReference type="GO" id="GO:0004674">
    <property type="term" value="F:protein serine/threonine kinase activity"/>
    <property type="evidence" value="ECO:0007669"/>
    <property type="project" value="UniProtKB-KW"/>
</dbReference>
<dbReference type="InterPro" id="IPR035892">
    <property type="entry name" value="C2_domain_sf"/>
</dbReference>
<dbReference type="PROSITE" id="PS00109">
    <property type="entry name" value="PROTEIN_KINASE_TYR"/>
    <property type="match status" value="1"/>
</dbReference>
<evidence type="ECO:0000259" key="9">
    <source>
        <dbReference type="PROSITE" id="PS51285"/>
    </source>
</evidence>
<feature type="domain" description="C2" evidence="7">
    <location>
        <begin position="93"/>
        <end position="263"/>
    </location>
</feature>
<feature type="region of interest" description="Disordered" evidence="6">
    <location>
        <begin position="314"/>
        <end position="336"/>
    </location>
</feature>
<evidence type="ECO:0000256" key="1">
    <source>
        <dbReference type="ARBA" id="ARBA00022527"/>
    </source>
</evidence>
<organism evidence="10 11">
    <name type="scientific">Mycena sanguinolenta</name>
    <dbReference type="NCBI Taxonomy" id="230812"/>
    <lineage>
        <taxon>Eukaryota</taxon>
        <taxon>Fungi</taxon>
        <taxon>Dikarya</taxon>
        <taxon>Basidiomycota</taxon>
        <taxon>Agaricomycotina</taxon>
        <taxon>Agaricomycetes</taxon>
        <taxon>Agaricomycetidae</taxon>
        <taxon>Agaricales</taxon>
        <taxon>Marasmiineae</taxon>
        <taxon>Mycenaceae</taxon>
        <taxon>Mycena</taxon>
    </lineage>
</organism>
<dbReference type="InterPro" id="IPR000008">
    <property type="entry name" value="C2_dom"/>
</dbReference>
<keyword evidence="4 10" id="KW-0418">Kinase</keyword>
<dbReference type="SMART" id="SM00239">
    <property type="entry name" value="C2"/>
    <property type="match status" value="1"/>
</dbReference>
<dbReference type="Proteomes" id="UP000623467">
    <property type="component" value="Unassembled WGS sequence"/>
</dbReference>
<feature type="domain" description="Protein kinase" evidence="8">
    <location>
        <begin position="545"/>
        <end position="814"/>
    </location>
</feature>
<evidence type="ECO:0000313" key="11">
    <source>
        <dbReference type="Proteomes" id="UP000623467"/>
    </source>
</evidence>
<feature type="region of interest" description="Disordered" evidence="6">
    <location>
        <begin position="84"/>
        <end position="114"/>
    </location>
</feature>
<sequence>MIKLWPSVQDPQLTPRASNNPERNPFDDPSLTGTAPPRSPTTLYHQLLAHTPDLSTPLASSGGLATTLPSTSLSLHAPEFFVPQPPKPLLQNKFSVPQTSSSAQSGGSGSTSKGQIHVKLIQARGLHVNSTAKPYVVVQFEQNEAPPTTVATSSAMSALGAIGSKAAVAEARRRDSKGSNNSSHPSPASSVPSASVFSNGGGLFGRGLAHNPIWKHEVSFDVTSEASLITFNVYDRADIAHSFLGTVQIKPVLVHDHTVDQWYKLRPCENEVVSGDLRVQVTFEQYRTKRALGPRDFEFLKLLGRGTFGQVSQAREKDTKRKYPMKVPSKKENKGHLNRNSKYRLGAVRDAKELKGRLFLSSIDWEALARKQVTPPFKPIVESDESEKQTADLDDIFTLTNLHDGGLAEMDFDIAEADRSASSPPGGYIESLLTSWERCVSLRSMTMLSEAGHHGPTQVRKRLGDIEAQIGTLLIQILDSRAARRAAEQLESDRAQHFVDAIQDALDRGTIPDSSSRSKARHLIQKVSEAREQLPSSLFIEGVNDHDEHPTFGGGFGDIYQASYQGKRVALKRIRTFTADSTSHRNRLQFYKEALVWQGLRHRFVLPLLGIDRSTFAPSFCMVSPWMKHGTVLKYLRDHGREDSDLNRLLLEIAQGLDYLHSMNIVHGDLRGTNILISDDGNVCLSDFGLATSIDDADSTTAGVTSSSNRAGSVRFFAPELIHPPKFGCPNFLRTKASDVYAFACVSLELYTRHPPFSHLREIAASLCVIQGERPEQPPTMPAALWQLVTAAWAQDFRARPSIHNIAIALEERVRLAMPSPSRLLHIQPLTL</sequence>
<dbReference type="Pfam" id="PF00168">
    <property type="entry name" value="C2"/>
    <property type="match status" value="2"/>
</dbReference>
<evidence type="ECO:0000259" key="8">
    <source>
        <dbReference type="PROSITE" id="PS50011"/>
    </source>
</evidence>
<dbReference type="InterPro" id="IPR051681">
    <property type="entry name" value="Ser/Thr_Kinases-Pseudokinases"/>
</dbReference>
<dbReference type="AlphaFoldDB" id="A0A8H7CV51"/>
<dbReference type="InterPro" id="IPR000719">
    <property type="entry name" value="Prot_kinase_dom"/>
</dbReference>
<evidence type="ECO:0000256" key="4">
    <source>
        <dbReference type="ARBA" id="ARBA00022777"/>
    </source>
</evidence>
<proteinExistence type="predicted"/>
<dbReference type="InterPro" id="IPR011009">
    <property type="entry name" value="Kinase-like_dom_sf"/>
</dbReference>
<evidence type="ECO:0000256" key="2">
    <source>
        <dbReference type="ARBA" id="ARBA00022679"/>
    </source>
</evidence>
<dbReference type="CDD" id="cd11651">
    <property type="entry name" value="YPK1_N_like"/>
    <property type="match status" value="1"/>
</dbReference>
<dbReference type="InterPro" id="IPR008266">
    <property type="entry name" value="Tyr_kinase_AS"/>
</dbReference>
<evidence type="ECO:0000256" key="6">
    <source>
        <dbReference type="SAM" id="MobiDB-lite"/>
    </source>
</evidence>
<evidence type="ECO:0000256" key="5">
    <source>
        <dbReference type="ARBA" id="ARBA00022840"/>
    </source>
</evidence>
<keyword evidence="3" id="KW-0547">Nucleotide-binding</keyword>
<comment type="caution">
    <text evidence="10">The sequence shown here is derived from an EMBL/GenBank/DDBJ whole genome shotgun (WGS) entry which is preliminary data.</text>
</comment>
<dbReference type="InterPro" id="IPR001245">
    <property type="entry name" value="Ser-Thr/Tyr_kinase_cat_dom"/>
</dbReference>
<dbReference type="PROSITE" id="PS50004">
    <property type="entry name" value="C2"/>
    <property type="match status" value="1"/>
</dbReference>
<dbReference type="Gene3D" id="2.60.40.150">
    <property type="entry name" value="C2 domain"/>
    <property type="match status" value="1"/>
</dbReference>
<feature type="compositionally biased region" description="Low complexity" evidence="6">
    <location>
        <begin position="179"/>
        <end position="194"/>
    </location>
</feature>
<dbReference type="InterPro" id="IPR000961">
    <property type="entry name" value="AGC-kinase_C"/>
</dbReference>
<dbReference type="EMBL" id="JACAZH010000016">
    <property type="protein sequence ID" value="KAF7349166.1"/>
    <property type="molecule type" value="Genomic_DNA"/>
</dbReference>
<evidence type="ECO:0000313" key="10">
    <source>
        <dbReference type="EMBL" id="KAF7349166.1"/>
    </source>
</evidence>
<keyword evidence="2" id="KW-0808">Transferase</keyword>